<dbReference type="InterPro" id="IPR013108">
    <property type="entry name" value="Amidohydro_3"/>
</dbReference>
<dbReference type="Proteomes" id="UP000247536">
    <property type="component" value="Unassembled WGS sequence"/>
</dbReference>
<evidence type="ECO:0000259" key="2">
    <source>
        <dbReference type="Pfam" id="PF07969"/>
    </source>
</evidence>
<feature type="chain" id="PRO_5047230685" evidence="1">
    <location>
        <begin position="35"/>
        <end position="613"/>
    </location>
</feature>
<keyword evidence="4" id="KW-1185">Reference proteome</keyword>
<accession>A0ABX5NV88</accession>
<evidence type="ECO:0000256" key="1">
    <source>
        <dbReference type="SAM" id="SignalP"/>
    </source>
</evidence>
<feature type="signal peptide" evidence="1">
    <location>
        <begin position="1"/>
        <end position="34"/>
    </location>
</feature>
<dbReference type="InterPro" id="IPR011059">
    <property type="entry name" value="Metal-dep_hydrolase_composite"/>
</dbReference>
<keyword evidence="1" id="KW-0732">Signal</keyword>
<evidence type="ECO:0000313" key="4">
    <source>
        <dbReference type="Proteomes" id="UP000247536"/>
    </source>
</evidence>
<dbReference type="Gene3D" id="2.30.40.10">
    <property type="entry name" value="Urease, subunit C, domain 1"/>
    <property type="match status" value="1"/>
</dbReference>
<dbReference type="PANTHER" id="PTHR22642">
    <property type="entry name" value="IMIDAZOLONEPROPIONASE"/>
    <property type="match status" value="1"/>
</dbReference>
<dbReference type="Pfam" id="PF07969">
    <property type="entry name" value="Amidohydro_3"/>
    <property type="match status" value="1"/>
</dbReference>
<dbReference type="SUPFAM" id="SSF51556">
    <property type="entry name" value="Metallo-dependent hydrolases"/>
    <property type="match status" value="1"/>
</dbReference>
<dbReference type="InterPro" id="IPR033932">
    <property type="entry name" value="YtcJ-like"/>
</dbReference>
<reference evidence="3 4" key="1">
    <citation type="submission" date="2018-06" db="EMBL/GenBank/DDBJ databases">
        <title>Rhizobium wuzhouense sp. nov., isolated from roots of Oryza officinalis.</title>
        <authorList>
            <person name="Yuan T."/>
        </authorList>
    </citation>
    <scope>NUCLEOTIDE SEQUENCE [LARGE SCALE GENOMIC DNA]</scope>
    <source>
        <strain evidence="3 4">W44</strain>
    </source>
</reference>
<dbReference type="Gene3D" id="3.20.20.140">
    <property type="entry name" value="Metal-dependent hydrolases"/>
    <property type="match status" value="1"/>
</dbReference>
<comment type="caution">
    <text evidence="3">The sequence shown here is derived from an EMBL/GenBank/DDBJ whole genome shotgun (WGS) entry which is preliminary data.</text>
</comment>
<dbReference type="GO" id="GO:0016787">
    <property type="term" value="F:hydrolase activity"/>
    <property type="evidence" value="ECO:0007669"/>
    <property type="project" value="UniProtKB-KW"/>
</dbReference>
<feature type="domain" description="Amidohydrolase 3" evidence="2">
    <location>
        <begin position="85"/>
        <end position="605"/>
    </location>
</feature>
<organism evidence="3 4">
    <name type="scientific">Rhizobium wuzhouense</name>
    <dbReference type="NCBI Taxonomy" id="1986026"/>
    <lineage>
        <taxon>Bacteria</taxon>
        <taxon>Pseudomonadati</taxon>
        <taxon>Pseudomonadota</taxon>
        <taxon>Alphaproteobacteria</taxon>
        <taxon>Hyphomicrobiales</taxon>
        <taxon>Rhizobiaceae</taxon>
        <taxon>Rhizobium/Agrobacterium group</taxon>
        <taxon>Rhizobium</taxon>
    </lineage>
</organism>
<proteinExistence type="predicted"/>
<evidence type="ECO:0000313" key="3">
    <source>
        <dbReference type="EMBL" id="PYB75070.1"/>
    </source>
</evidence>
<dbReference type="Gene3D" id="3.10.310.70">
    <property type="match status" value="1"/>
</dbReference>
<gene>
    <name evidence="3" type="ORF">DMY87_06255</name>
</gene>
<dbReference type="SUPFAM" id="SSF51338">
    <property type="entry name" value="Composite domain of metallo-dependent hydrolases"/>
    <property type="match status" value="1"/>
</dbReference>
<dbReference type="CDD" id="cd01300">
    <property type="entry name" value="YtcJ_like"/>
    <property type="match status" value="1"/>
</dbReference>
<name>A0ABX5NV88_9HYPH</name>
<dbReference type="EMBL" id="QJRY01000002">
    <property type="protein sequence ID" value="PYB75070.1"/>
    <property type="molecule type" value="Genomic_DNA"/>
</dbReference>
<dbReference type="PANTHER" id="PTHR22642:SF2">
    <property type="entry name" value="PROTEIN LONG AFTER FAR-RED 3"/>
    <property type="match status" value="1"/>
</dbReference>
<dbReference type="InterPro" id="IPR032466">
    <property type="entry name" value="Metal_Hydrolase"/>
</dbReference>
<protein>
    <submittedName>
        <fullName evidence="3">Hydrolase</fullName>
    </submittedName>
</protein>
<keyword evidence="3" id="KW-0378">Hydrolase</keyword>
<sequence>MFGHLSRNPWQSMSGMVLSLSVIAGLSAPATATATEPADTVFRNGVVYTVNAKDELAEAVAVRGGKIVAVGTSASMEDWIGDGTQVIDLGGKVLMPGLIDGHMHPLGGGAQLTSCNLNYQPLSVDQILAVISQCLKDEADAPADRWLEVRGWYRQAMTPPGADLSAEILDRLPTERPVIVVATDFHSMAASSKAMKQAGITADTPDPAGGKIDRKADGALSGIFLDAAMWQVSGAAPPLPAEVQAKENLENAAAASALVNSQGVTTIFDAAASEDSVVAFDTLRQQGKLTVRGEFAPVISAEETAKPTETINRIKALSAKYSMPRDSVEPFISVRTAKVFMDGVIQAPAQTGALRQPYLHNTGSETHPHWTPSDSSGKLYVSEEQLAGVIKELAAADFNMHLHTDGDHAVHIALNAIEQAKKAGVSLENIRLALAHNELVEAADYARFPALNALPILSFQWGKPAPDTLDSVQDYIGEERFRYLETSGKFKQAGARIAFGSDWPIDPLNEWFAMKVAVTRTNTPDVADKYKGRLGDDPGLDIKTAIRAFTINAAYSLRLENVTGSIEVGKVADLIVIDRNLLTIPGEEIADTKVLLTVLGGKQVYGTGDIKLN</sequence>